<evidence type="ECO:0000256" key="7">
    <source>
        <dbReference type="SAM" id="Coils"/>
    </source>
</evidence>
<evidence type="ECO:0000256" key="2">
    <source>
        <dbReference type="ARBA" id="ARBA00022438"/>
    </source>
</evidence>
<organism evidence="8 9">
    <name type="scientific">Rheinheimera aquimaris</name>
    <dbReference type="NCBI Taxonomy" id="412437"/>
    <lineage>
        <taxon>Bacteria</taxon>
        <taxon>Pseudomonadati</taxon>
        <taxon>Pseudomonadota</taxon>
        <taxon>Gammaproteobacteria</taxon>
        <taxon>Chromatiales</taxon>
        <taxon>Chromatiaceae</taxon>
        <taxon>Rheinheimera</taxon>
    </lineage>
</organism>
<keyword evidence="9" id="KW-1185">Reference proteome</keyword>
<evidence type="ECO:0000256" key="6">
    <source>
        <dbReference type="RuleBase" id="RU366067"/>
    </source>
</evidence>
<keyword evidence="2 6" id="KW-0031">Aminopeptidase</keyword>
<gene>
    <name evidence="8" type="ORF">GCM10009098_25760</name>
</gene>
<name>A0ABN1E0M1_9GAMM</name>
<feature type="chain" id="PRO_5044992438" description="Dipeptidyl-peptidase" evidence="6">
    <location>
        <begin position="22"/>
        <end position="680"/>
    </location>
</feature>
<evidence type="ECO:0000256" key="4">
    <source>
        <dbReference type="ARBA" id="ARBA00022729"/>
    </source>
</evidence>
<sequence length="680" mass="76120">MKKILSCTLLAVSLCWVNARAEEGFWLQRQLEQGSEALRGFSFARGDAPHGLPLSHIQRTSGKLGNCSTAFVSATGLLITSYHCVAPYLGATDGKEFVAQSHDSELPITDLELLLPQQTQDVTVTINRELNSEPTPQQRSVKLQQLKTAMVSDCQQQSDYRCEVVSLHHGLEFYLIRYKVLRDLRLVYRPASAEQMPQRSWPRYSQDYVLLRAYVAGAQTDGALASTNIPYQSEFARLSRQGVTENELVISPGFSSASQRYATEAEIRFNFELLYPRSVGYFEQAVAVIEQLAPPGSERAEQYAATLAELKQQAETVSALLAHYQRSSLLTLKQQRRNAVVEWINNSPVRQQLYGPVLDRLQQVLERQQAAAQRDLALGFLKYAQLPALANQLYKLALHPDKQQTARLRKQLSELDAHFDARVDMELALHFLSQYSQLPETQRLPALDQYFALSDGFNREIVRHKLSAMYRGTSLTEPAKRLGWLERSAEQFQQSGDPLISFAVAMYDTAMQLAQDRTELKAELDSVRAAVMEVLLAFNDARGKATYAEANGALRFSIGRVSGYSPMDAVWHQPFSSLKSYLKRQHDVDSSDSVTPIPDIAVNFLSSIDSCSDYGAAPTFNAKGELVGIMFAGVQENLLADWHYDAALSRSVHVDSRFIIWQLQQTGSAKALLTELLPGH</sequence>
<evidence type="ECO:0000256" key="3">
    <source>
        <dbReference type="ARBA" id="ARBA00022670"/>
    </source>
</evidence>
<dbReference type="InterPro" id="IPR019500">
    <property type="entry name" value="Pep_S46"/>
</dbReference>
<keyword evidence="6" id="KW-0720">Serine protease</keyword>
<dbReference type="RefSeq" id="WP_226767672.1">
    <property type="nucleotide sequence ID" value="NZ_BAAAEO010000004.1"/>
</dbReference>
<comment type="caution">
    <text evidence="8">The sequence shown here is derived from an EMBL/GenBank/DDBJ whole genome shotgun (WGS) entry which is preliminary data.</text>
</comment>
<evidence type="ECO:0000313" key="9">
    <source>
        <dbReference type="Proteomes" id="UP001501169"/>
    </source>
</evidence>
<evidence type="ECO:0000313" key="8">
    <source>
        <dbReference type="EMBL" id="GAA0556738.1"/>
    </source>
</evidence>
<dbReference type="Proteomes" id="UP001501169">
    <property type="component" value="Unassembled WGS sequence"/>
</dbReference>
<dbReference type="Pfam" id="PF10459">
    <property type="entry name" value="Peptidase_S46"/>
    <property type="match status" value="1"/>
</dbReference>
<feature type="coiled-coil region" evidence="7">
    <location>
        <begin position="300"/>
        <end position="327"/>
    </location>
</feature>
<dbReference type="PANTHER" id="PTHR38469">
    <property type="entry name" value="PERIPLASMIC PEPTIDASE SUBFAMILY S1B"/>
    <property type="match status" value="1"/>
</dbReference>
<evidence type="ECO:0000256" key="5">
    <source>
        <dbReference type="ARBA" id="ARBA00022801"/>
    </source>
</evidence>
<protein>
    <recommendedName>
        <fullName evidence="6">Dipeptidyl-peptidase</fullName>
        <ecNumber evidence="6">3.4.14.-</ecNumber>
    </recommendedName>
</protein>
<dbReference type="SUPFAM" id="SSF50494">
    <property type="entry name" value="Trypsin-like serine proteases"/>
    <property type="match status" value="1"/>
</dbReference>
<dbReference type="PANTHER" id="PTHR38469:SF1">
    <property type="entry name" value="PERIPLASMIC PEPTIDASE SUBFAMILY S1B"/>
    <property type="match status" value="1"/>
</dbReference>
<comment type="similarity">
    <text evidence="1 6">Belongs to the peptidase S46 family.</text>
</comment>
<dbReference type="InterPro" id="IPR009003">
    <property type="entry name" value="Peptidase_S1_PA"/>
</dbReference>
<evidence type="ECO:0000256" key="1">
    <source>
        <dbReference type="ARBA" id="ARBA00010491"/>
    </source>
</evidence>
<feature type="signal peptide" evidence="6">
    <location>
        <begin position="1"/>
        <end position="21"/>
    </location>
</feature>
<accession>A0ABN1E0M1</accession>
<keyword evidence="5 6" id="KW-0378">Hydrolase</keyword>
<keyword evidence="4 6" id="KW-0732">Signal</keyword>
<proteinExistence type="inferred from homology"/>
<keyword evidence="7" id="KW-0175">Coiled coil</keyword>
<keyword evidence="3 6" id="KW-0645">Protease</keyword>
<dbReference type="EC" id="3.4.14.-" evidence="6"/>
<reference evidence="8 9" key="1">
    <citation type="journal article" date="2019" name="Int. J. Syst. Evol. Microbiol.">
        <title>The Global Catalogue of Microorganisms (GCM) 10K type strain sequencing project: providing services to taxonomists for standard genome sequencing and annotation.</title>
        <authorList>
            <consortium name="The Broad Institute Genomics Platform"/>
            <consortium name="The Broad Institute Genome Sequencing Center for Infectious Disease"/>
            <person name="Wu L."/>
            <person name="Ma J."/>
        </authorList>
    </citation>
    <scope>NUCLEOTIDE SEQUENCE [LARGE SCALE GENOMIC DNA]</scope>
    <source>
        <strain evidence="8 9">JCM 14331</strain>
    </source>
</reference>
<dbReference type="EMBL" id="BAAAEO010000004">
    <property type="protein sequence ID" value="GAA0556738.1"/>
    <property type="molecule type" value="Genomic_DNA"/>
</dbReference>
<comment type="function">
    <text evidence="6">Catalyzes the removal of dipeptides from the N-terminus of oligopeptides.</text>
</comment>